<dbReference type="AlphaFoldDB" id="A0A1F6TCL4"/>
<dbReference type="Pfam" id="PF07681">
    <property type="entry name" value="DoxX"/>
    <property type="match status" value="1"/>
</dbReference>
<evidence type="ECO:0000256" key="3">
    <source>
        <dbReference type="ARBA" id="ARBA00022475"/>
    </source>
</evidence>
<keyword evidence="4 7" id="KW-0812">Transmembrane</keyword>
<organism evidence="8 9">
    <name type="scientific">Candidatus Muproteobacteria bacterium RBG_16_64_11</name>
    <dbReference type="NCBI Taxonomy" id="1817758"/>
    <lineage>
        <taxon>Bacteria</taxon>
        <taxon>Pseudomonadati</taxon>
        <taxon>Pseudomonadota</taxon>
        <taxon>Candidatus Muproteobacteria</taxon>
    </lineage>
</organism>
<dbReference type="Proteomes" id="UP000177925">
    <property type="component" value="Unassembled WGS sequence"/>
</dbReference>
<keyword evidence="3" id="KW-1003">Cell membrane</keyword>
<sequence length="137" mass="14660">MNACKLAQQYGPLVGRVLLANIFVVSGFKKIAGFAATAGYMTSKGLPMADALLVATIVIELGGGLMLLSGWQARWAATAIFFWMIPVTLIFHAYWGLPADQAQTQFIMFQKNLAIMGGLLLAIAFGPGPYSLGKDKC</sequence>
<feature type="transmembrane region" description="Helical" evidence="7">
    <location>
        <begin position="51"/>
        <end position="68"/>
    </location>
</feature>
<evidence type="ECO:0000313" key="9">
    <source>
        <dbReference type="Proteomes" id="UP000177925"/>
    </source>
</evidence>
<dbReference type="STRING" id="1817758.A2150_01670"/>
<accession>A0A1F6TCL4</accession>
<evidence type="ECO:0000256" key="6">
    <source>
        <dbReference type="ARBA" id="ARBA00023136"/>
    </source>
</evidence>
<dbReference type="GO" id="GO:0005886">
    <property type="term" value="C:plasma membrane"/>
    <property type="evidence" value="ECO:0007669"/>
    <property type="project" value="UniProtKB-SubCell"/>
</dbReference>
<reference evidence="8 9" key="1">
    <citation type="journal article" date="2016" name="Nat. Commun.">
        <title>Thousands of microbial genomes shed light on interconnected biogeochemical processes in an aquifer system.</title>
        <authorList>
            <person name="Anantharaman K."/>
            <person name="Brown C.T."/>
            <person name="Hug L.A."/>
            <person name="Sharon I."/>
            <person name="Castelle C.J."/>
            <person name="Probst A.J."/>
            <person name="Thomas B.C."/>
            <person name="Singh A."/>
            <person name="Wilkins M.J."/>
            <person name="Karaoz U."/>
            <person name="Brodie E.L."/>
            <person name="Williams K.H."/>
            <person name="Hubbard S.S."/>
            <person name="Banfield J.F."/>
        </authorList>
    </citation>
    <scope>NUCLEOTIDE SEQUENCE [LARGE SCALE GENOMIC DNA]</scope>
</reference>
<name>A0A1F6TCL4_9PROT</name>
<dbReference type="InterPro" id="IPR032808">
    <property type="entry name" value="DoxX"/>
</dbReference>
<evidence type="ECO:0000256" key="5">
    <source>
        <dbReference type="ARBA" id="ARBA00022989"/>
    </source>
</evidence>
<protein>
    <submittedName>
        <fullName evidence="8">DoxX family protein</fullName>
    </submittedName>
</protein>
<keyword evidence="6 7" id="KW-0472">Membrane</keyword>
<feature type="transmembrane region" description="Helical" evidence="7">
    <location>
        <begin position="75"/>
        <end position="95"/>
    </location>
</feature>
<dbReference type="PANTHER" id="PTHR33452">
    <property type="entry name" value="OXIDOREDUCTASE CATD-RELATED"/>
    <property type="match status" value="1"/>
</dbReference>
<dbReference type="EMBL" id="MFSS01000078">
    <property type="protein sequence ID" value="OGI42795.1"/>
    <property type="molecule type" value="Genomic_DNA"/>
</dbReference>
<evidence type="ECO:0000313" key="8">
    <source>
        <dbReference type="EMBL" id="OGI42795.1"/>
    </source>
</evidence>
<comment type="caution">
    <text evidence="8">The sequence shown here is derived from an EMBL/GenBank/DDBJ whole genome shotgun (WGS) entry which is preliminary data.</text>
</comment>
<gene>
    <name evidence="8" type="ORF">A2150_01670</name>
</gene>
<feature type="transmembrane region" description="Helical" evidence="7">
    <location>
        <begin position="107"/>
        <end position="126"/>
    </location>
</feature>
<comment type="similarity">
    <text evidence="2">Belongs to the DoxX family.</text>
</comment>
<evidence type="ECO:0000256" key="2">
    <source>
        <dbReference type="ARBA" id="ARBA00006679"/>
    </source>
</evidence>
<proteinExistence type="inferred from homology"/>
<comment type="subcellular location">
    <subcellularLocation>
        <location evidence="1">Cell membrane</location>
        <topology evidence="1">Multi-pass membrane protein</topology>
    </subcellularLocation>
</comment>
<keyword evidence="5 7" id="KW-1133">Transmembrane helix</keyword>
<dbReference type="PANTHER" id="PTHR33452:SF1">
    <property type="entry name" value="INNER MEMBRANE PROTEIN YPHA-RELATED"/>
    <property type="match status" value="1"/>
</dbReference>
<evidence type="ECO:0000256" key="7">
    <source>
        <dbReference type="SAM" id="Phobius"/>
    </source>
</evidence>
<evidence type="ECO:0000256" key="1">
    <source>
        <dbReference type="ARBA" id="ARBA00004651"/>
    </source>
</evidence>
<evidence type="ECO:0000256" key="4">
    <source>
        <dbReference type="ARBA" id="ARBA00022692"/>
    </source>
</evidence>
<dbReference type="InterPro" id="IPR051907">
    <property type="entry name" value="DoxX-like_oxidoreductase"/>
</dbReference>